<dbReference type="GO" id="GO:0032008">
    <property type="term" value="P:positive regulation of TOR signaling"/>
    <property type="evidence" value="ECO:0007669"/>
    <property type="project" value="TreeGrafter"/>
</dbReference>
<evidence type="ECO:0000256" key="5">
    <source>
        <dbReference type="ARBA" id="ARBA00022737"/>
    </source>
</evidence>
<evidence type="ECO:0000256" key="4">
    <source>
        <dbReference type="ARBA" id="ARBA00022574"/>
    </source>
</evidence>
<dbReference type="GO" id="GO:0090114">
    <property type="term" value="P:COPII-coated vesicle budding"/>
    <property type="evidence" value="ECO:0007669"/>
    <property type="project" value="TreeGrafter"/>
</dbReference>
<dbReference type="GO" id="GO:0030127">
    <property type="term" value="C:COPII vesicle coat"/>
    <property type="evidence" value="ECO:0007669"/>
    <property type="project" value="TreeGrafter"/>
</dbReference>
<gene>
    <name evidence="12" type="ORF">ACA1_061100</name>
</gene>
<evidence type="ECO:0000256" key="6">
    <source>
        <dbReference type="ARBA" id="ARBA00022816"/>
    </source>
</evidence>
<keyword evidence="10" id="KW-0539">Nucleus</keyword>
<dbReference type="GO" id="GO:0031080">
    <property type="term" value="C:nuclear pore outer ring"/>
    <property type="evidence" value="ECO:0007669"/>
    <property type="project" value="TreeGrafter"/>
</dbReference>
<reference evidence="12 13" key="1">
    <citation type="journal article" date="2013" name="Genome Biol.">
        <title>Genome of Acanthamoeba castellanii highlights extensive lateral gene transfer and early evolution of tyrosine kinase signaling.</title>
        <authorList>
            <person name="Clarke M."/>
            <person name="Lohan A.J."/>
            <person name="Liu B."/>
            <person name="Lagkouvardos I."/>
            <person name="Roy S."/>
            <person name="Zafar N."/>
            <person name="Bertelli C."/>
            <person name="Schilde C."/>
            <person name="Kianianmomeni A."/>
            <person name="Burglin T.R."/>
            <person name="Frech C."/>
            <person name="Turcotte B."/>
            <person name="Kopec K.O."/>
            <person name="Synnott J.M."/>
            <person name="Choo C."/>
            <person name="Paponov I."/>
            <person name="Finkler A."/>
            <person name="Soon Heng Tan C."/>
            <person name="Hutchins A.P."/>
            <person name="Weinmeier T."/>
            <person name="Rattei T."/>
            <person name="Chu J.S."/>
            <person name="Gimenez G."/>
            <person name="Irimia M."/>
            <person name="Rigden D.J."/>
            <person name="Fitzpatrick D.A."/>
            <person name="Lorenzo-Morales J."/>
            <person name="Bateman A."/>
            <person name="Chiu C.H."/>
            <person name="Tang P."/>
            <person name="Hegemann P."/>
            <person name="Fromm H."/>
            <person name="Raoult D."/>
            <person name="Greub G."/>
            <person name="Miranda-Saavedra D."/>
            <person name="Chen N."/>
            <person name="Nash P."/>
            <person name="Ginger M.L."/>
            <person name="Horn M."/>
            <person name="Schaap P."/>
            <person name="Caler L."/>
            <person name="Loftus B."/>
        </authorList>
    </citation>
    <scope>NUCLEOTIDE SEQUENCE [LARGE SCALE GENOMIC DNA]</scope>
    <source>
        <strain evidence="12 13">Neff</strain>
    </source>
</reference>
<evidence type="ECO:0000313" key="12">
    <source>
        <dbReference type="EMBL" id="ELR17372.1"/>
    </source>
</evidence>
<protein>
    <submittedName>
        <fullName evidence="12">SEC13like protein</fullName>
    </submittedName>
</protein>
<keyword evidence="3" id="KW-0813">Transport</keyword>
<sequence length="289" mass="31059">MPSLTSSGSGWPLGRPTVSSASSTLPPPPLRPFVNSRGLLVSCSYDRRVIVWRENSPNSWEKTFVYEAHELSVNSVCFGPHEHGLLVGCASSDGSVSLLRYQELKTHTTTNPAANEGQWNAQRFMAHHMGVNALVFAPSAGEESLPAVGAAMRFATGGCDNLIKIWRYEVITGDAVCEEVLKKQTGWVRTLAWTAFPGFNVGALASGSADSTVCVWRGSDIGKPFQPSVLPAFAEEVWDVSWSHEGATGKRPTLAVTTGDGLTTFWQVPFTDNTTATGGSRVAWAKIDA</sequence>
<dbReference type="GeneID" id="14918006"/>
<dbReference type="Proteomes" id="UP000011083">
    <property type="component" value="Unassembled WGS sequence"/>
</dbReference>
<comment type="subcellular location">
    <subcellularLocation>
        <location evidence="1">Nucleus</location>
        <location evidence="1">Nuclear pore complex</location>
    </subcellularLocation>
</comment>
<dbReference type="EMBL" id="KB007974">
    <property type="protein sequence ID" value="ELR17372.1"/>
    <property type="molecule type" value="Genomic_DNA"/>
</dbReference>
<evidence type="ECO:0000256" key="2">
    <source>
        <dbReference type="ARBA" id="ARBA00010102"/>
    </source>
</evidence>
<dbReference type="Pfam" id="PF00400">
    <property type="entry name" value="WD40"/>
    <property type="match status" value="3"/>
</dbReference>
<feature type="region of interest" description="Disordered" evidence="11">
    <location>
        <begin position="1"/>
        <end position="27"/>
    </location>
</feature>
<dbReference type="GO" id="GO:0006606">
    <property type="term" value="P:protein import into nucleus"/>
    <property type="evidence" value="ECO:0007669"/>
    <property type="project" value="TreeGrafter"/>
</dbReference>
<dbReference type="SUPFAM" id="SSF50978">
    <property type="entry name" value="WD40 repeat-like"/>
    <property type="match status" value="1"/>
</dbReference>
<dbReference type="InterPro" id="IPR037363">
    <property type="entry name" value="Sec13/Seh1_fam"/>
</dbReference>
<dbReference type="GO" id="GO:0005198">
    <property type="term" value="F:structural molecule activity"/>
    <property type="evidence" value="ECO:0007669"/>
    <property type="project" value="InterPro"/>
</dbReference>
<evidence type="ECO:0000256" key="3">
    <source>
        <dbReference type="ARBA" id="ARBA00022448"/>
    </source>
</evidence>
<organism evidence="12 13">
    <name type="scientific">Acanthamoeba castellanii (strain ATCC 30010 / Neff)</name>
    <dbReference type="NCBI Taxonomy" id="1257118"/>
    <lineage>
        <taxon>Eukaryota</taxon>
        <taxon>Amoebozoa</taxon>
        <taxon>Discosea</taxon>
        <taxon>Longamoebia</taxon>
        <taxon>Centramoebida</taxon>
        <taxon>Acanthamoebidae</taxon>
        <taxon>Acanthamoeba</taxon>
    </lineage>
</organism>
<evidence type="ECO:0000256" key="8">
    <source>
        <dbReference type="ARBA" id="ARBA00023010"/>
    </source>
</evidence>
<dbReference type="KEGG" id="acan:ACA1_061100"/>
<dbReference type="AlphaFoldDB" id="L8GWP8"/>
<evidence type="ECO:0000256" key="10">
    <source>
        <dbReference type="ARBA" id="ARBA00023242"/>
    </source>
</evidence>
<dbReference type="RefSeq" id="XP_004339385.1">
    <property type="nucleotide sequence ID" value="XM_004339337.1"/>
</dbReference>
<evidence type="ECO:0000256" key="1">
    <source>
        <dbReference type="ARBA" id="ARBA00004567"/>
    </source>
</evidence>
<comment type="similarity">
    <text evidence="2">Belongs to the WD repeat SEC13 family.</text>
</comment>
<dbReference type="OrthoDB" id="364224at2759"/>
<evidence type="ECO:0000313" key="13">
    <source>
        <dbReference type="Proteomes" id="UP000011083"/>
    </source>
</evidence>
<dbReference type="PANTHER" id="PTHR11024">
    <property type="entry name" value="NUCLEAR PORE COMPLEX PROTEIN SEC13 / SEH1 FAMILY MEMBER"/>
    <property type="match status" value="1"/>
</dbReference>
<evidence type="ECO:0000256" key="9">
    <source>
        <dbReference type="ARBA" id="ARBA00023132"/>
    </source>
</evidence>
<accession>L8GWP8</accession>
<dbReference type="VEuPathDB" id="AmoebaDB:ACA1_061100"/>
<keyword evidence="7" id="KW-0653">Protein transport</keyword>
<dbReference type="InterPro" id="IPR001680">
    <property type="entry name" value="WD40_rpt"/>
</dbReference>
<keyword evidence="6" id="KW-0509">mRNA transport</keyword>
<keyword evidence="8" id="KW-0811">Translocation</keyword>
<keyword evidence="9" id="KW-0906">Nuclear pore complex</keyword>
<keyword evidence="4" id="KW-0853">WD repeat</keyword>
<dbReference type="SMART" id="SM00320">
    <property type="entry name" value="WD40"/>
    <property type="match status" value="4"/>
</dbReference>
<dbReference type="InterPro" id="IPR015943">
    <property type="entry name" value="WD40/YVTN_repeat-like_dom_sf"/>
</dbReference>
<evidence type="ECO:0000256" key="11">
    <source>
        <dbReference type="SAM" id="MobiDB-lite"/>
    </source>
</evidence>
<dbReference type="InterPro" id="IPR036322">
    <property type="entry name" value="WD40_repeat_dom_sf"/>
</dbReference>
<dbReference type="GO" id="GO:0032527">
    <property type="term" value="P:protein exit from endoplasmic reticulum"/>
    <property type="evidence" value="ECO:0007669"/>
    <property type="project" value="TreeGrafter"/>
</dbReference>
<evidence type="ECO:0000256" key="7">
    <source>
        <dbReference type="ARBA" id="ARBA00022927"/>
    </source>
</evidence>
<dbReference type="Gene3D" id="2.130.10.10">
    <property type="entry name" value="YVTN repeat-like/Quinoprotein amine dehydrogenase"/>
    <property type="match status" value="1"/>
</dbReference>
<dbReference type="STRING" id="1257118.L8GWP8"/>
<dbReference type="GO" id="GO:0051028">
    <property type="term" value="P:mRNA transport"/>
    <property type="evidence" value="ECO:0007669"/>
    <property type="project" value="UniProtKB-KW"/>
</dbReference>
<dbReference type="PANTHER" id="PTHR11024:SF2">
    <property type="entry name" value="PROTEIN SEC13 HOMOLOG"/>
    <property type="match status" value="1"/>
</dbReference>
<keyword evidence="5" id="KW-0677">Repeat</keyword>
<name>L8GWP8_ACACF</name>
<proteinExistence type="inferred from homology"/>
<keyword evidence="13" id="KW-1185">Reference proteome</keyword>